<evidence type="ECO:0000313" key="2">
    <source>
        <dbReference type="Proteomes" id="UP000664859"/>
    </source>
</evidence>
<keyword evidence="2" id="KW-1185">Reference proteome</keyword>
<dbReference type="OrthoDB" id="70387at2759"/>
<sequence length="181" mass="20206">QVTSLVHAAAMHRDASALAWLQSELPNFTLTERTMHMAAFEGALATLEWLRAQGCPHNINTICDLMRCNDYMAPRHLEWMRSCSGGDWSPQGMTRMLVKSLEYSIDGGAKWLRREGAPWPDDLGDALNSINKLNMHTILWAVQSGCPFGRWSSRLCATCRSENAAVMQALHDLGCPCDCPR</sequence>
<accession>A0A836CAU3</accession>
<dbReference type="EMBL" id="JAFCMP010000514">
    <property type="protein sequence ID" value="KAG5178662.1"/>
    <property type="molecule type" value="Genomic_DNA"/>
</dbReference>
<name>A0A836CAU3_9STRA</name>
<reference evidence="1" key="1">
    <citation type="submission" date="2021-02" db="EMBL/GenBank/DDBJ databases">
        <title>First Annotated Genome of the Yellow-green Alga Tribonema minus.</title>
        <authorList>
            <person name="Mahan K.M."/>
        </authorList>
    </citation>
    <scope>NUCLEOTIDE SEQUENCE</scope>
    <source>
        <strain evidence="1">UTEX B ZZ1240</strain>
    </source>
</reference>
<dbReference type="Proteomes" id="UP000664859">
    <property type="component" value="Unassembled WGS sequence"/>
</dbReference>
<evidence type="ECO:0000313" key="1">
    <source>
        <dbReference type="EMBL" id="KAG5178662.1"/>
    </source>
</evidence>
<feature type="non-terminal residue" evidence="1">
    <location>
        <position position="181"/>
    </location>
</feature>
<proteinExistence type="predicted"/>
<comment type="caution">
    <text evidence="1">The sequence shown here is derived from an EMBL/GenBank/DDBJ whole genome shotgun (WGS) entry which is preliminary data.</text>
</comment>
<feature type="non-terminal residue" evidence="1">
    <location>
        <position position="1"/>
    </location>
</feature>
<gene>
    <name evidence="1" type="ORF">JKP88DRAFT_128718</name>
</gene>
<protein>
    <submittedName>
        <fullName evidence="1">Uncharacterized protein</fullName>
    </submittedName>
</protein>
<organism evidence="1 2">
    <name type="scientific">Tribonema minus</name>
    <dbReference type="NCBI Taxonomy" id="303371"/>
    <lineage>
        <taxon>Eukaryota</taxon>
        <taxon>Sar</taxon>
        <taxon>Stramenopiles</taxon>
        <taxon>Ochrophyta</taxon>
        <taxon>PX clade</taxon>
        <taxon>Xanthophyceae</taxon>
        <taxon>Tribonematales</taxon>
        <taxon>Tribonemataceae</taxon>
        <taxon>Tribonema</taxon>
    </lineage>
</organism>
<dbReference type="AlphaFoldDB" id="A0A836CAU3"/>